<evidence type="ECO:0000313" key="3">
    <source>
        <dbReference type="EMBL" id="AAR26904.1"/>
    </source>
</evidence>
<proteinExistence type="predicted"/>
<protein>
    <submittedName>
        <fullName evidence="3">FirrV-1-B29</fullName>
    </submittedName>
</protein>
<dbReference type="SMART" id="SM00151">
    <property type="entry name" value="SWIB"/>
    <property type="match status" value="1"/>
</dbReference>
<dbReference type="PROSITE" id="PS51925">
    <property type="entry name" value="SWIB_MDM2"/>
    <property type="match status" value="1"/>
</dbReference>
<reference evidence="3" key="1">
    <citation type="journal article" date="2003" name="J. Mol. Evol.">
        <title>Comparisons of two large phaeoviral genomes and evolutionary implications.</title>
        <authorList>
            <person name="Delaroque N."/>
            <person name="Boland W."/>
            <person name="Muller D.G."/>
            <person name="Knippers R."/>
        </authorList>
    </citation>
    <scope>NUCLEOTIDE SEQUENCE</scope>
    <source>
        <strain evidence="3">FirrV-1</strain>
    </source>
</reference>
<feature type="region of interest" description="Disordered" evidence="1">
    <location>
        <begin position="313"/>
        <end position="334"/>
    </location>
</feature>
<dbReference type="InterPro" id="IPR019835">
    <property type="entry name" value="SWIB_domain"/>
</dbReference>
<dbReference type="KEGG" id="vg:41332219"/>
<dbReference type="InterPro" id="IPR036885">
    <property type="entry name" value="SWIB_MDM2_dom_sf"/>
</dbReference>
<sequence>MNEYVESLHLLCKKDTKYDVLYVNTPWHEERSAKDLATLPIHQLTSPNAALFIWADPYAVAKTSQLIKDWGFTFHSVFQTLDIASYPWMMKKTPASSSSKPTPVRKPRASAIKPPTWWSEAPDSTINPSYPTTEQLWLATKGDPSQLFKKSGPMFSVINIPELGKKPGSSKRASETMGDRPLQFLQNVLDHLTDDLRVLNLYTTDLHDQVDSWGPDIPGSFVTAFAKSTGLVGRINDAMRSMTKKDLKQIISANSSSSSSGSGEEKLQSLYSIIESFNGPMVYHLLDGKGQVQPWATRLLQVLARKNLSVLPSAHKKKKRKSADSLKNSDGTKKPCHGIARAALVSPQMADFLGIPHDEKIARTTVVSRLNEYIVKNKLQNPEHKVEVMLDEPLLKLLNPPDDFGKITYFNLCKLVGVHFPKS</sequence>
<organism evidence="3">
    <name type="scientific">Feldmannia irregularis virus a</name>
    <dbReference type="NCBI Taxonomy" id="231992"/>
    <lineage>
        <taxon>Viruses</taxon>
        <taxon>Varidnaviria</taxon>
        <taxon>Bamfordvirae</taxon>
        <taxon>Nucleocytoviricota</taxon>
        <taxon>Megaviricetes</taxon>
        <taxon>Algavirales</taxon>
        <taxon>Phycodnaviridae</taxon>
        <taxon>Phaeovirus</taxon>
        <taxon>Phaeovirus irregularis</taxon>
    </lineage>
</organism>
<evidence type="ECO:0000259" key="2">
    <source>
        <dbReference type="PROSITE" id="PS51925"/>
    </source>
</evidence>
<dbReference type="CDD" id="cd10567">
    <property type="entry name" value="SWIB-MDM2_like"/>
    <property type="match status" value="1"/>
</dbReference>
<dbReference type="Gene3D" id="1.10.245.10">
    <property type="entry name" value="SWIB/MDM2 domain"/>
    <property type="match status" value="1"/>
</dbReference>
<feature type="domain" description="DM2" evidence="2">
    <location>
        <begin position="338"/>
        <end position="422"/>
    </location>
</feature>
<accession>Q6XM07</accession>
<feature type="region of interest" description="Disordered" evidence="1">
    <location>
        <begin position="94"/>
        <end position="126"/>
    </location>
</feature>
<dbReference type="SUPFAM" id="SSF47592">
    <property type="entry name" value="SWIB/MDM2 domain"/>
    <property type="match status" value="1"/>
</dbReference>
<dbReference type="EMBL" id="AY225134">
    <property type="protein sequence ID" value="AAR26904.1"/>
    <property type="molecule type" value="Genomic_DNA"/>
</dbReference>
<evidence type="ECO:0000256" key="1">
    <source>
        <dbReference type="SAM" id="MobiDB-lite"/>
    </source>
</evidence>
<dbReference type="Pfam" id="PF02201">
    <property type="entry name" value="SWIB"/>
    <property type="match status" value="1"/>
</dbReference>
<dbReference type="GeneID" id="41332219"/>
<dbReference type="InterPro" id="IPR003121">
    <property type="entry name" value="SWIB_MDM2_domain"/>
</dbReference>
<dbReference type="PANTHER" id="PTHR13844">
    <property type="entry name" value="SWI/SNF-RELATED MATRIX-ASSOCIATED ACTIN-DEPENDENT REGULATOR OF CHROMATIN SUBFAMILY D"/>
    <property type="match status" value="1"/>
</dbReference>
<name>Q6XM07_9PHYC</name>
<reference evidence="3" key="2">
    <citation type="submission" date="2003-01" db="EMBL/GenBank/DDBJ databases">
        <title>Partial Nucleotide Sequence of the Feldmannia irregularis Virus FirrV-1 Genome: On the Evolution of Large Phaeoviral Genomes.</title>
        <authorList>
            <person name="Delaroque N."/>
            <person name="Knippers R."/>
            <person name="Mueller D.G."/>
            <person name="Boland W."/>
        </authorList>
    </citation>
    <scope>NUCLEOTIDE SEQUENCE</scope>
    <source>
        <strain evidence="3">FirrV-1</strain>
    </source>
</reference>
<dbReference type="RefSeq" id="YP_009665642.1">
    <property type="nucleotide sequence ID" value="NC_043252.1"/>
</dbReference>